<gene>
    <name evidence="3" type="ORF">CE457_14310</name>
    <name evidence="2" type="ORF">KUC_2027</name>
</gene>
<accession>A0A265DW22</accession>
<sequence length="195" mass="22254">MIELEDAPGYLNVLGNIIGSFYGATQLPKNCYIELKGKSDVFIHIETQALNQNVVVWINRIDEDITKKLITIVALFQCLENEKLAYFVGELNLEILGEVWADNKYTKCEFLDDDLKPLIFKYSRKKIFVSETLRLLEKNGFKTDEELRHENEIVSMGDQLKYTRMALGITIIGLVVSSLMPVLVTSSVDKKTSRL</sequence>
<keyword evidence="1" id="KW-0812">Transmembrane</keyword>
<evidence type="ECO:0000313" key="5">
    <source>
        <dbReference type="Proteomes" id="UP000216538"/>
    </source>
</evidence>
<dbReference type="Proteomes" id="UP000005756">
    <property type="component" value="Unassembled WGS sequence"/>
</dbReference>
<dbReference type="STRING" id="1072583.KUC_2027"/>
<protein>
    <submittedName>
        <fullName evidence="2">Uncharacterized protein</fullName>
    </submittedName>
</protein>
<evidence type="ECO:0000313" key="4">
    <source>
        <dbReference type="Proteomes" id="UP000005756"/>
    </source>
</evidence>
<keyword evidence="1" id="KW-1133">Transmembrane helix</keyword>
<dbReference type="Proteomes" id="UP000216538">
    <property type="component" value="Unassembled WGS sequence"/>
</dbReference>
<name>A0A265DW22_9GAMM</name>
<keyword evidence="5" id="KW-1185">Reference proteome</keyword>
<evidence type="ECO:0000256" key="1">
    <source>
        <dbReference type="SAM" id="Phobius"/>
    </source>
</evidence>
<dbReference type="AlphaFoldDB" id="A0A265DW22"/>
<organism evidence="2 4">
    <name type="scientific">Vreelandella boliviensis LC1</name>
    <dbReference type="NCBI Taxonomy" id="1072583"/>
    <lineage>
        <taxon>Bacteria</taxon>
        <taxon>Pseudomonadati</taxon>
        <taxon>Pseudomonadota</taxon>
        <taxon>Gammaproteobacteria</taxon>
        <taxon>Oceanospirillales</taxon>
        <taxon>Halomonadaceae</taxon>
        <taxon>Vreelandella</taxon>
    </lineage>
</organism>
<keyword evidence="1" id="KW-0472">Membrane</keyword>
<evidence type="ECO:0000313" key="2">
    <source>
        <dbReference type="EMBL" id="EHJ92082.1"/>
    </source>
</evidence>
<reference evidence="2 4" key="1">
    <citation type="submission" date="2011-10" db="EMBL/GenBank/DDBJ databases">
        <authorList>
            <person name="Quillaguamn J."/>
            <person name="Guzmn D."/>
            <person name="Balderrama-Subieta A."/>
            <person name="Cardona-Ortuo C."/>
            <person name="Guevara-Martnez M."/>
            <person name="Callisaya-Quispe N."/>
        </authorList>
    </citation>
    <scope>NUCLEOTIDE SEQUENCE [LARGE SCALE GENOMIC DNA]</scope>
    <source>
        <strain evidence="2 4">LC1</strain>
    </source>
</reference>
<proteinExistence type="predicted"/>
<dbReference type="EMBL" id="NPEY01000010">
    <property type="protein sequence ID" value="OZT73522.1"/>
    <property type="molecule type" value="Genomic_DNA"/>
</dbReference>
<feature type="transmembrane region" description="Helical" evidence="1">
    <location>
        <begin position="165"/>
        <end position="184"/>
    </location>
</feature>
<evidence type="ECO:0000313" key="3">
    <source>
        <dbReference type="EMBL" id="OZT73522.1"/>
    </source>
</evidence>
<reference evidence="3 5" key="2">
    <citation type="submission" date="2017-07" db="EMBL/GenBank/DDBJ databases">
        <title>Shotgun whole genome sequences of three halophilic bacterial isolates.</title>
        <authorList>
            <person name="Pozzo T."/>
            <person name="Higdon S.M."/>
            <person name="Quillaguaman J."/>
        </authorList>
    </citation>
    <scope>NUCLEOTIDE SEQUENCE [LARGE SCALE GENOMIC DNA]</scope>
    <source>
        <strain evidence="3 5">LC1</strain>
    </source>
</reference>
<dbReference type="EMBL" id="JH393258">
    <property type="protein sequence ID" value="EHJ92082.1"/>
    <property type="molecule type" value="Genomic_DNA"/>
</dbReference>